<dbReference type="STRING" id="225359.A0A2S4PW21"/>
<dbReference type="OrthoDB" id="3562068at2759"/>
<evidence type="ECO:0000313" key="3">
    <source>
        <dbReference type="Proteomes" id="UP000237438"/>
    </source>
</evidence>
<sequence length="268" mass="31363">MSSFSLGNSPVDTLSKSNWRQTFTDLRLWLESRGLFYACQHKKETYCLITHYQDRVPTDIEILTASVAALLVKKDGESARADFEKSNILNHEWSIQWDKDESTLEREIISFNREVQAPGKSPEECFNLLKVLRRRYLLQRPEKKESFRNEDLFEYNVDRTFERFKARLVARGFTQQYGIDYTETFAPTVQMAIMRAFLSIIAAEDLECWQFDIKNAFTESKMKEVVYLKPPKGVQVTKGKSLRVLRSPYGLRQSARDWNSLLPSEMIK</sequence>
<dbReference type="EMBL" id="PEDP01000372">
    <property type="protein sequence ID" value="POS86239.1"/>
    <property type="molecule type" value="Genomic_DNA"/>
</dbReference>
<dbReference type="InterPro" id="IPR013103">
    <property type="entry name" value="RVT_2"/>
</dbReference>
<reference evidence="2 3" key="1">
    <citation type="submission" date="2017-10" db="EMBL/GenBank/DDBJ databases">
        <title>Development of genomic resources for the powdery mildew, Erysiphe pulchra.</title>
        <authorList>
            <person name="Wadl P.A."/>
            <person name="Mack B.M."/>
            <person name="Moore G."/>
            <person name="Beltz S.B."/>
        </authorList>
    </citation>
    <scope>NUCLEOTIDE SEQUENCE [LARGE SCALE GENOMIC DNA]</scope>
    <source>
        <strain evidence="2">Cflorida</strain>
    </source>
</reference>
<keyword evidence="3" id="KW-1185">Reference proteome</keyword>
<name>A0A2S4PW21_9PEZI</name>
<evidence type="ECO:0000259" key="1">
    <source>
        <dbReference type="Pfam" id="PF07727"/>
    </source>
</evidence>
<gene>
    <name evidence="2" type="ORF">EPUL_001447</name>
</gene>
<dbReference type="Proteomes" id="UP000237438">
    <property type="component" value="Unassembled WGS sequence"/>
</dbReference>
<feature type="domain" description="Reverse transcriptase Ty1/copia-type" evidence="1">
    <location>
        <begin position="139"/>
        <end position="262"/>
    </location>
</feature>
<evidence type="ECO:0000313" key="2">
    <source>
        <dbReference type="EMBL" id="POS86239.1"/>
    </source>
</evidence>
<dbReference type="Pfam" id="PF07727">
    <property type="entry name" value="RVT_2"/>
    <property type="match status" value="1"/>
</dbReference>
<organism evidence="2 3">
    <name type="scientific">Erysiphe pulchra</name>
    <dbReference type="NCBI Taxonomy" id="225359"/>
    <lineage>
        <taxon>Eukaryota</taxon>
        <taxon>Fungi</taxon>
        <taxon>Dikarya</taxon>
        <taxon>Ascomycota</taxon>
        <taxon>Pezizomycotina</taxon>
        <taxon>Leotiomycetes</taxon>
        <taxon>Erysiphales</taxon>
        <taxon>Erysiphaceae</taxon>
        <taxon>Erysiphe</taxon>
    </lineage>
</organism>
<comment type="caution">
    <text evidence="2">The sequence shown here is derived from an EMBL/GenBank/DDBJ whole genome shotgun (WGS) entry which is preliminary data.</text>
</comment>
<accession>A0A2S4PW21</accession>
<protein>
    <recommendedName>
        <fullName evidence="1">Reverse transcriptase Ty1/copia-type domain-containing protein</fullName>
    </recommendedName>
</protein>
<proteinExistence type="predicted"/>
<dbReference type="AlphaFoldDB" id="A0A2S4PW21"/>